<keyword evidence="3" id="KW-1185">Reference proteome</keyword>
<dbReference type="InterPro" id="IPR050180">
    <property type="entry name" value="RNR_Ribonuclease"/>
</dbReference>
<dbReference type="SMART" id="SM00955">
    <property type="entry name" value="RNB"/>
    <property type="match status" value="1"/>
</dbReference>
<dbReference type="InterPro" id="IPR040596">
    <property type="entry name" value="RNase_II_C_S1"/>
</dbReference>
<dbReference type="GO" id="GO:0004540">
    <property type="term" value="F:RNA nuclease activity"/>
    <property type="evidence" value="ECO:0007669"/>
    <property type="project" value="InterPro"/>
</dbReference>
<dbReference type="PANTHER" id="PTHR23355:SF37">
    <property type="entry name" value="EXORIBONUCLEASE 2"/>
    <property type="match status" value="1"/>
</dbReference>
<dbReference type="RefSeq" id="WP_145892668.1">
    <property type="nucleotide sequence ID" value="NZ_VOBQ01000006.1"/>
</dbReference>
<evidence type="ECO:0000259" key="1">
    <source>
        <dbReference type="SMART" id="SM00955"/>
    </source>
</evidence>
<name>A0A562ZTJ9_9BURK</name>
<dbReference type="GO" id="GO:0003723">
    <property type="term" value="F:RNA binding"/>
    <property type="evidence" value="ECO:0007669"/>
    <property type="project" value="InterPro"/>
</dbReference>
<accession>A0A562ZTJ9</accession>
<sequence>MTADELYLYAVEAMRTRGLLPVFAPPALQEAEAARHAGLERGPAIRDLRHLAWFSIDNDDTQDLDQLSVAETLPGGAARLMVAVADVDAKVRTGGAVDAHAGTNTTSVYTAAGVFPMLPETLSTDATSLHEGQERLAVVVDMRVQADGTVSESEVYRATVLNRAKLTYAAVAAWLDGAGTAPPQLTAVAGLEDQLRLHDLLAGRLRQWRNGRGALNVQTVSARPVFQDGQLVDLRSDTKNRAKDLIADLMIAANGATARYLVQQGFPSLRRFLQAPRRWDRIVALAASHRVQLPAAPDALALDRFLRERRQADPSGFADLSLAVVKMLGAGEYSAAAAGASGLPHFGLAVNDYAHSTAPNRRFPDLVTQRLLKAAIAGNAAPYSAEELTAIAKHCTLQEDNANKVERQVLKAAGAYLLHHRIGERFDALVTGAAPKGTFVRIHSPLLEGRVVRGFEGLDVGDAVNVRLVAVDAAQGFIDFERA</sequence>
<dbReference type="Pfam" id="PF18614">
    <property type="entry name" value="RNase_II_C_S1"/>
    <property type="match status" value="1"/>
</dbReference>
<organism evidence="2 3">
    <name type="scientific">Caenimonas sedimenti</name>
    <dbReference type="NCBI Taxonomy" id="2596921"/>
    <lineage>
        <taxon>Bacteria</taxon>
        <taxon>Pseudomonadati</taxon>
        <taxon>Pseudomonadota</taxon>
        <taxon>Betaproteobacteria</taxon>
        <taxon>Burkholderiales</taxon>
        <taxon>Comamonadaceae</taxon>
        <taxon>Caenimonas</taxon>
    </lineage>
</organism>
<gene>
    <name evidence="2" type="ORF">FN976_08945</name>
</gene>
<dbReference type="InterPro" id="IPR012340">
    <property type="entry name" value="NA-bd_OB-fold"/>
</dbReference>
<dbReference type="AlphaFoldDB" id="A0A562ZTJ9"/>
<dbReference type="SUPFAM" id="SSF50249">
    <property type="entry name" value="Nucleic acid-binding proteins"/>
    <property type="match status" value="1"/>
</dbReference>
<reference evidence="2 3" key="1">
    <citation type="submission" date="2019-07" db="EMBL/GenBank/DDBJ databases">
        <title>Caenimonas sedimenti sp. nov., isolated from activated sludge.</title>
        <authorList>
            <person name="Xu J."/>
        </authorList>
    </citation>
    <scope>NUCLEOTIDE SEQUENCE [LARGE SCALE GENOMIC DNA]</scope>
    <source>
        <strain evidence="2 3">HX-9-20</strain>
    </source>
</reference>
<dbReference type="PANTHER" id="PTHR23355">
    <property type="entry name" value="RIBONUCLEASE"/>
    <property type="match status" value="1"/>
</dbReference>
<dbReference type="GO" id="GO:0006402">
    <property type="term" value="P:mRNA catabolic process"/>
    <property type="evidence" value="ECO:0007669"/>
    <property type="project" value="TreeGrafter"/>
</dbReference>
<proteinExistence type="predicted"/>
<dbReference type="EMBL" id="VOBQ01000006">
    <property type="protein sequence ID" value="TWO71727.1"/>
    <property type="molecule type" value="Genomic_DNA"/>
</dbReference>
<protein>
    <submittedName>
        <fullName evidence="2">RNB domain-containing ribonuclease</fullName>
    </submittedName>
</protein>
<dbReference type="InterPro" id="IPR001900">
    <property type="entry name" value="RNase_II/R"/>
</dbReference>
<evidence type="ECO:0000313" key="3">
    <source>
        <dbReference type="Proteomes" id="UP000318199"/>
    </source>
</evidence>
<evidence type="ECO:0000313" key="2">
    <source>
        <dbReference type="EMBL" id="TWO71727.1"/>
    </source>
</evidence>
<dbReference type="OrthoDB" id="9764149at2"/>
<dbReference type="GO" id="GO:0005829">
    <property type="term" value="C:cytosol"/>
    <property type="evidence" value="ECO:0007669"/>
    <property type="project" value="TreeGrafter"/>
</dbReference>
<dbReference type="Pfam" id="PF00773">
    <property type="entry name" value="RNB"/>
    <property type="match status" value="1"/>
</dbReference>
<comment type="caution">
    <text evidence="2">The sequence shown here is derived from an EMBL/GenBank/DDBJ whole genome shotgun (WGS) entry which is preliminary data.</text>
</comment>
<dbReference type="Proteomes" id="UP000318199">
    <property type="component" value="Unassembled WGS sequence"/>
</dbReference>
<feature type="domain" description="RNB" evidence="1">
    <location>
        <begin position="45"/>
        <end position="378"/>
    </location>
</feature>